<dbReference type="InterPro" id="IPR004045">
    <property type="entry name" value="Glutathione_S-Trfase_N"/>
</dbReference>
<dbReference type="AlphaFoldDB" id="A0A835YVD5"/>
<dbReference type="Gene3D" id="1.20.1050.130">
    <property type="match status" value="1"/>
</dbReference>
<proteinExistence type="inferred from homology"/>
<protein>
    <recommendedName>
        <fullName evidence="4">glutathione transferase</fullName>
        <ecNumber evidence="4">2.5.1.18</ecNumber>
    </recommendedName>
</protein>
<dbReference type="EC" id="2.5.1.18" evidence="4"/>
<reference evidence="9" key="1">
    <citation type="submission" date="2021-02" db="EMBL/GenBank/DDBJ databases">
        <title>First Annotated Genome of the Yellow-green Alga Tribonema minus.</title>
        <authorList>
            <person name="Mahan K.M."/>
        </authorList>
    </citation>
    <scope>NUCLEOTIDE SEQUENCE</scope>
    <source>
        <strain evidence="9">UTEX B ZZ1240</strain>
    </source>
</reference>
<dbReference type="Proteomes" id="UP000664859">
    <property type="component" value="Unassembled WGS sequence"/>
</dbReference>
<dbReference type="SFLD" id="SFLDG01205">
    <property type="entry name" value="AMPS.1"/>
    <property type="match status" value="1"/>
</dbReference>
<dbReference type="FunFam" id="1.20.1050.10:FF:000101">
    <property type="entry name" value="Glutathione S-transferase Mu 4"/>
    <property type="match status" value="1"/>
</dbReference>
<dbReference type="InterPro" id="IPR010987">
    <property type="entry name" value="Glutathione-S-Trfase_C-like"/>
</dbReference>
<dbReference type="InterPro" id="IPR036249">
    <property type="entry name" value="Thioredoxin-like_sf"/>
</dbReference>
<dbReference type="InterPro" id="IPR036282">
    <property type="entry name" value="Glutathione-S-Trfase_C_sf"/>
</dbReference>
<evidence type="ECO:0000256" key="3">
    <source>
        <dbReference type="ARBA" id="ARBA00011738"/>
    </source>
</evidence>
<comment type="similarity">
    <text evidence="2">Belongs to the GST superfamily. Mu family.</text>
</comment>
<evidence type="ECO:0000256" key="2">
    <source>
        <dbReference type="ARBA" id="ARBA00005861"/>
    </source>
</evidence>
<evidence type="ECO:0000256" key="4">
    <source>
        <dbReference type="ARBA" id="ARBA00012452"/>
    </source>
</evidence>
<feature type="domain" description="GST C-terminal" evidence="8">
    <location>
        <begin position="88"/>
        <end position="206"/>
    </location>
</feature>
<dbReference type="SUPFAM" id="SSF52833">
    <property type="entry name" value="Thioredoxin-like"/>
    <property type="match status" value="1"/>
</dbReference>
<keyword evidence="5 9" id="KW-0808">Transferase</keyword>
<dbReference type="PANTHER" id="PTHR11571">
    <property type="entry name" value="GLUTATHIONE S-TRANSFERASE"/>
    <property type="match status" value="1"/>
</dbReference>
<comment type="function">
    <text evidence="1">Conjugation of reduced glutathione to a wide number of exogenous and endogenous hydrophobic electrophiles.</text>
</comment>
<dbReference type="OrthoDB" id="410118at2759"/>
<organism evidence="9 10">
    <name type="scientific">Tribonema minus</name>
    <dbReference type="NCBI Taxonomy" id="303371"/>
    <lineage>
        <taxon>Eukaryota</taxon>
        <taxon>Sar</taxon>
        <taxon>Stramenopiles</taxon>
        <taxon>Ochrophyta</taxon>
        <taxon>PX clade</taxon>
        <taxon>Xanthophyceae</taxon>
        <taxon>Tribonematales</taxon>
        <taxon>Tribonemataceae</taxon>
        <taxon>Tribonema</taxon>
    </lineage>
</organism>
<gene>
    <name evidence="9" type="ORF">JKP88DRAFT_165357</name>
</gene>
<evidence type="ECO:0000256" key="1">
    <source>
        <dbReference type="ARBA" id="ARBA00003701"/>
    </source>
</evidence>
<keyword evidence="10" id="KW-1185">Reference proteome</keyword>
<dbReference type="GO" id="GO:0042178">
    <property type="term" value="P:xenobiotic catabolic process"/>
    <property type="evidence" value="ECO:0007669"/>
    <property type="project" value="UniProtKB-ARBA"/>
</dbReference>
<dbReference type="GO" id="GO:0004364">
    <property type="term" value="F:glutathione transferase activity"/>
    <property type="evidence" value="ECO:0007669"/>
    <property type="project" value="UniProtKB-EC"/>
</dbReference>
<dbReference type="PANTHER" id="PTHR11571:SF222">
    <property type="entry name" value="GLUTATHIONE TRANSFERASE"/>
    <property type="match status" value="1"/>
</dbReference>
<dbReference type="EMBL" id="JAFCMP010000301">
    <property type="protein sequence ID" value="KAG5181664.1"/>
    <property type="molecule type" value="Genomic_DNA"/>
</dbReference>
<dbReference type="InterPro" id="IPR004046">
    <property type="entry name" value="GST_C"/>
</dbReference>
<name>A0A835YVD5_9STRA</name>
<dbReference type="InterPro" id="IPR050213">
    <property type="entry name" value="GST_superfamily"/>
</dbReference>
<evidence type="ECO:0000259" key="7">
    <source>
        <dbReference type="PROSITE" id="PS50404"/>
    </source>
</evidence>
<comment type="subunit">
    <text evidence="3">Homodimer.</text>
</comment>
<evidence type="ECO:0000256" key="5">
    <source>
        <dbReference type="ARBA" id="ARBA00022679"/>
    </source>
</evidence>
<dbReference type="PROSITE" id="PS50404">
    <property type="entry name" value="GST_NTER"/>
    <property type="match status" value="1"/>
</dbReference>
<sequence length="220" mass="24592">MPPAAAAAAVPTLGYMDARGIAEPIRCLLHYCNVNFNDKRYPDKAAWLREKHALGLPFPNLPYAGVKLTQTTAVLQHIGREQGLVGKSPAQVAEIDMLTHVALDMANGLICLCYSTPDQYHENLPNFIKQIPTWLDPLDAYLGTKDWFAGELSTADFVLYDRLSVFNAFQPGCVDSHASLKGFMERFRGLKVVSEYLASPEHMTRRVFGPESNWNFCEQN</sequence>
<dbReference type="SFLD" id="SFLDS00019">
    <property type="entry name" value="Glutathione_Transferase_(cytos"/>
    <property type="match status" value="1"/>
</dbReference>
<feature type="domain" description="GST N-terminal" evidence="7">
    <location>
        <begin position="9"/>
        <end position="86"/>
    </location>
</feature>
<dbReference type="SUPFAM" id="SSF47616">
    <property type="entry name" value="GST C-terminal domain-like"/>
    <property type="match status" value="1"/>
</dbReference>
<evidence type="ECO:0000259" key="8">
    <source>
        <dbReference type="PROSITE" id="PS50405"/>
    </source>
</evidence>
<dbReference type="Pfam" id="PF14497">
    <property type="entry name" value="GST_C_3"/>
    <property type="match status" value="1"/>
</dbReference>
<evidence type="ECO:0000313" key="9">
    <source>
        <dbReference type="EMBL" id="KAG5181664.1"/>
    </source>
</evidence>
<evidence type="ECO:0000313" key="10">
    <source>
        <dbReference type="Proteomes" id="UP000664859"/>
    </source>
</evidence>
<dbReference type="SFLD" id="SFLDG00363">
    <property type="entry name" value="AMPS_(cytGST):_Alpha-__Mu-__Pi"/>
    <property type="match status" value="1"/>
</dbReference>
<dbReference type="PROSITE" id="PS50405">
    <property type="entry name" value="GST_CTER"/>
    <property type="match status" value="1"/>
</dbReference>
<comment type="catalytic activity">
    <reaction evidence="6">
        <text>RX + glutathione = an S-substituted glutathione + a halide anion + H(+)</text>
        <dbReference type="Rhea" id="RHEA:16437"/>
        <dbReference type="ChEBI" id="CHEBI:15378"/>
        <dbReference type="ChEBI" id="CHEBI:16042"/>
        <dbReference type="ChEBI" id="CHEBI:17792"/>
        <dbReference type="ChEBI" id="CHEBI:57925"/>
        <dbReference type="ChEBI" id="CHEBI:90779"/>
        <dbReference type="EC" id="2.5.1.18"/>
    </reaction>
</comment>
<accession>A0A835YVD5</accession>
<evidence type="ECO:0000256" key="6">
    <source>
        <dbReference type="ARBA" id="ARBA00047960"/>
    </source>
</evidence>
<dbReference type="GO" id="GO:0006749">
    <property type="term" value="P:glutathione metabolic process"/>
    <property type="evidence" value="ECO:0007669"/>
    <property type="project" value="TreeGrafter"/>
</dbReference>
<comment type="caution">
    <text evidence="9">The sequence shown here is derived from an EMBL/GenBank/DDBJ whole genome shotgun (WGS) entry which is preliminary data.</text>
</comment>
<dbReference type="InterPro" id="IPR040079">
    <property type="entry name" value="Glutathione_S-Trfase"/>
</dbReference>